<reference evidence="1 2" key="1">
    <citation type="journal article" date="2003" name="Virology">
        <title>The genome of herpesvirus saimiri C488 which is capable of transforming human T cells.</title>
        <authorList>
            <person name="Ensser A."/>
            <person name="Thurau M."/>
            <person name="Wittmann S."/>
            <person name="Fickenscher H."/>
        </authorList>
    </citation>
    <scope>NUCLEOTIDE SEQUENCE [LARGE SCALE GENOMIC DNA]</scope>
    <source>
        <strain evidence="1">C488</strain>
    </source>
</reference>
<evidence type="ECO:0000313" key="1">
    <source>
        <dbReference type="EMBL" id="CAC84356.1"/>
    </source>
</evidence>
<evidence type="ECO:0000313" key="2">
    <source>
        <dbReference type="Proteomes" id="UP000168086"/>
    </source>
</evidence>
<proteinExistence type="predicted"/>
<sequence length="371" mass="40696">MAETQTTHFSYGVGFKPCVLQEHTKIYNHIKAKVKDGIIQIEGLTSSPSLRIWSSIGEGILSFKINNVVSEVFNCHMMPENVSVSFRNISPGGNTFLYTRELFGCNVKTATLMFSNRAGKPFEFIKAKLEYCDKVSATRHTSTIPVGILPFVENVNSTGVLSRVVLSPKTAAMLQKWLREHKAHKTVSVMVNSTLAVLILTVEDSTKTVDLHIVDDMSLCNNLSKDWGVVQNDVQTKVNITALSAALGLCKIPGVFVPCIKFYESEVLEVCGMPVKLGSWVDTYLQVTLFCTPNLVEDTQAAGSDYVPISPSACLTADSADLGATPEEPTLSSNCQDSSVENSPALLLKRKREKDINKKSKKIKLAFNPLI</sequence>
<organismHost>
    <name type="scientific">Saimiri sciureus</name>
    <name type="common">Common squirrel monkey</name>
    <dbReference type="NCBI Taxonomy" id="9521"/>
</organismHost>
<dbReference type="Gene3D" id="3.70.10.10">
    <property type="match status" value="1"/>
</dbReference>
<evidence type="ECO:0008006" key="3">
    <source>
        <dbReference type="Google" id="ProtNLM"/>
    </source>
</evidence>
<organism evidence="1 2">
    <name type="scientific">Saimiriine herpesvirus 2 (strain 488)</name>
    <name type="common">SaHV-2</name>
    <name type="synonym">Herpesvirus saimiri</name>
    <dbReference type="NCBI Taxonomy" id="10384"/>
    <lineage>
        <taxon>Viruses</taxon>
        <taxon>Duplodnaviria</taxon>
        <taxon>Heunggongvirae</taxon>
        <taxon>Peploviricota</taxon>
        <taxon>Herviviricetes</taxon>
        <taxon>Herpesvirales</taxon>
        <taxon>Orthoherpesviridae</taxon>
        <taxon>Gammaherpesvirinae</taxon>
        <taxon>Rhadinovirus</taxon>
        <taxon>Rhadinovirus saimiriinegamma2</taxon>
        <taxon>Saimiriine herpesvirus 2</taxon>
    </lineage>
</organism>
<dbReference type="InterPro" id="IPR007013">
    <property type="entry name" value="DNA_pol_proc_fac_herpes"/>
</dbReference>
<dbReference type="EMBL" id="AJ410493">
    <property type="protein sequence ID" value="CAC84356.1"/>
    <property type="molecule type" value="Genomic_DNA"/>
</dbReference>
<name>Q80BM1_SHV2C</name>
<dbReference type="Pfam" id="PF04929">
    <property type="entry name" value="Herpes_DNAp_acc"/>
    <property type="match status" value="1"/>
</dbReference>
<protein>
    <recommendedName>
        <fullName evidence="3">DNA polymerase processivity subunit</fullName>
    </recommendedName>
</protein>
<dbReference type="Proteomes" id="UP000168086">
    <property type="component" value="Genome"/>
</dbReference>
<accession>Q80BM1</accession>